<dbReference type="Ensembl" id="ENSOSUT00000005846.1">
    <property type="protein sequence ID" value="ENSOSUP00000005640.1"/>
    <property type="gene ID" value="ENSOSUG00000004218.1"/>
</dbReference>
<reference evidence="1" key="1">
    <citation type="submission" date="2025-08" db="UniProtKB">
        <authorList>
            <consortium name="Ensembl"/>
        </authorList>
    </citation>
    <scope>IDENTIFICATION</scope>
</reference>
<organism evidence="1 2">
    <name type="scientific">Otus sunia</name>
    <name type="common">Oriental scops-owl</name>
    <dbReference type="NCBI Taxonomy" id="257818"/>
    <lineage>
        <taxon>Eukaryota</taxon>
        <taxon>Metazoa</taxon>
        <taxon>Chordata</taxon>
        <taxon>Craniata</taxon>
        <taxon>Vertebrata</taxon>
        <taxon>Euteleostomi</taxon>
        <taxon>Archelosauria</taxon>
        <taxon>Archosauria</taxon>
        <taxon>Dinosauria</taxon>
        <taxon>Saurischia</taxon>
        <taxon>Theropoda</taxon>
        <taxon>Coelurosauria</taxon>
        <taxon>Aves</taxon>
        <taxon>Neognathae</taxon>
        <taxon>Neoaves</taxon>
        <taxon>Telluraves</taxon>
        <taxon>Strigiformes</taxon>
        <taxon>Strigidae</taxon>
        <taxon>Otus</taxon>
    </lineage>
</organism>
<evidence type="ECO:0000313" key="1">
    <source>
        <dbReference type="Ensembl" id="ENSOSUP00000005640.1"/>
    </source>
</evidence>
<proteinExistence type="predicted"/>
<name>A0A8C8AHD9_9STRI</name>
<reference evidence="1" key="2">
    <citation type="submission" date="2025-09" db="UniProtKB">
        <authorList>
            <consortium name="Ensembl"/>
        </authorList>
    </citation>
    <scope>IDENTIFICATION</scope>
</reference>
<protein>
    <submittedName>
        <fullName evidence="1">Uncharacterized protein</fullName>
    </submittedName>
</protein>
<sequence length="53" mass="6181">QSWLIQLSVPPYVHLVWVYCRNPFCSQVSLRPANKSQHSFVRNKSCQTTMVLC</sequence>
<accession>A0A8C8AHD9</accession>
<dbReference type="Proteomes" id="UP000694552">
    <property type="component" value="Unplaced"/>
</dbReference>
<evidence type="ECO:0000313" key="2">
    <source>
        <dbReference type="Proteomes" id="UP000694552"/>
    </source>
</evidence>
<keyword evidence="2" id="KW-1185">Reference proteome</keyword>
<dbReference type="AlphaFoldDB" id="A0A8C8AHD9"/>